<dbReference type="Pfam" id="PF18052">
    <property type="entry name" value="Rx_N"/>
    <property type="match status" value="1"/>
</dbReference>
<evidence type="ECO:0000259" key="7">
    <source>
        <dbReference type="Pfam" id="PF00931"/>
    </source>
</evidence>
<protein>
    <submittedName>
        <fullName evidence="11">Predicted protein</fullName>
    </submittedName>
</protein>
<feature type="domain" description="Disease resistance N-terminal" evidence="8">
    <location>
        <begin position="12"/>
        <end position="90"/>
    </location>
</feature>
<accession>F2DP86</accession>
<dbReference type="InterPro" id="IPR027417">
    <property type="entry name" value="P-loop_NTPase"/>
</dbReference>
<dbReference type="Pfam" id="PF23559">
    <property type="entry name" value="WHD_DRP"/>
    <property type="match status" value="1"/>
</dbReference>
<dbReference type="FunFam" id="1.10.10.10:FF:000322">
    <property type="entry name" value="Probable disease resistance protein At1g63360"/>
    <property type="match status" value="1"/>
</dbReference>
<dbReference type="InterPro" id="IPR038005">
    <property type="entry name" value="RX-like_CC"/>
</dbReference>
<evidence type="ECO:0000259" key="8">
    <source>
        <dbReference type="Pfam" id="PF18052"/>
    </source>
</evidence>
<sequence>MDLVVGASQSTVKSLVSKLGSLLAQEYALIRGVRGDIQYINDELCSMQAFLTNLGTGDEEHDAQIQDWAKQIRDIAYDIEDCVDDFAHRLPDDPGGGGGGCCSSVNVLIYGILTWFPRREIAVKIAELKNRAEHVGTRRTRYGVRDPDPTKIARRSAGEAAYLAAENQVSGRQLVGIKEPVGMADAISDLERWVKDPNKARRVLSLVGFCGVGKTTIAMALYRKFGGQFEHRAVVTVSQKFDLGAVLQSILSQVMPQVAVKEEQARRPAKTATLENQLQKELQQHLKGKRYFLLFDDIWSASAWEIIRNCLPADEVGSIIAVTTRFQAVARTCARDKKNDLLHQVDHLPDEERKALFQESVSESKDIKDGREDLMDIPKDILELCNGLPLAIVTLSGLVACKRKEFEELWQEIRKSLPPKSVNCHTPEGVTKILSFCYNDLPGDLKTCSLYLSVFPKASKISRKRLTRRLIAEGFVSEKHGQSIEELAETYFNQLIRRKIVRAVEHSSNGKVKTCQVHDMVLEYIISKSSEENFITVVGGHWLMPTPRNKVRRLSLHNSDVKHVKDTIGKINLSHVRSVTVFGSLNQLSSLSFKFGIVQVLDLQGCKGFKKHHVKAISKMLLVKFLNLRRTDIKELPSKIGRLKHLETLDIRETNVRELPDSIAQLEKISGILGGNKHTRETLKLPKEIGKKPMKSLSILSGIEIVGGPGGMLDLHEYTGLKKLTIYKLNIQENDPSFKTFVSSIEYLGGCSLKTLSIDDEASDLINSLDSLTSPPKYLTGLELHGMLTKFPQWIQKLSDLRKLTLSMTVLRTDTLELLSKLPSLFSLTFSFSAAKEVPYFGDILHKNKSDSEGEIVVPDGGFEGLKLLRFATPVLPLLIFSEKAMPVVERLEMSFKVLEGVFGMDNLVGLQEVHLQVSDKAGKFTRSALARLTKQARKFANAPRVVVDEYYDGLK</sequence>
<keyword evidence="5" id="KW-0611">Plant defense</keyword>
<comment type="similarity">
    <text evidence="1">Belongs to the disease resistance NB-LRR family.</text>
</comment>
<dbReference type="PANTHER" id="PTHR23155">
    <property type="entry name" value="DISEASE RESISTANCE PROTEIN RP"/>
    <property type="match status" value="1"/>
</dbReference>
<evidence type="ECO:0000256" key="1">
    <source>
        <dbReference type="ARBA" id="ARBA00008894"/>
    </source>
</evidence>
<dbReference type="Gene3D" id="1.10.8.430">
    <property type="entry name" value="Helical domain of apoptotic protease-activating factors"/>
    <property type="match status" value="1"/>
</dbReference>
<reference evidence="11" key="1">
    <citation type="journal article" date="2011" name="Plant Physiol.">
        <title>Comprehensive sequence analysis of 24,783 barley full-length cDNAs derived from 12 clone libraries.</title>
        <authorList>
            <person name="Matsumoto T."/>
            <person name="Tanaka T."/>
            <person name="Sakai H."/>
            <person name="Amano N."/>
            <person name="Kanamori H."/>
            <person name="Kurita K."/>
            <person name="Kikuta A."/>
            <person name="Kamiya K."/>
            <person name="Yamamoto M."/>
            <person name="Ikawa H."/>
            <person name="Fujii N."/>
            <person name="Hori K."/>
            <person name="Itoh T."/>
            <person name="Sato K."/>
        </authorList>
    </citation>
    <scope>NUCLEOTIDE SEQUENCE</scope>
    <source>
        <tissue evidence="11">Shoot and root</tissue>
    </source>
</reference>
<dbReference type="InterPro" id="IPR055414">
    <property type="entry name" value="LRR_R13L4/SHOC2-like"/>
</dbReference>
<dbReference type="InterPro" id="IPR002182">
    <property type="entry name" value="NB-ARC"/>
</dbReference>
<dbReference type="GO" id="GO:0002758">
    <property type="term" value="P:innate immune response-activating signaling pathway"/>
    <property type="evidence" value="ECO:0007669"/>
    <property type="project" value="UniProtKB-ARBA"/>
</dbReference>
<evidence type="ECO:0000256" key="4">
    <source>
        <dbReference type="ARBA" id="ARBA00022741"/>
    </source>
</evidence>
<evidence type="ECO:0000259" key="9">
    <source>
        <dbReference type="Pfam" id="PF23559"/>
    </source>
</evidence>
<dbReference type="CDD" id="cd14798">
    <property type="entry name" value="RX-CC_like"/>
    <property type="match status" value="1"/>
</dbReference>
<feature type="domain" description="NB-ARC" evidence="7">
    <location>
        <begin position="199"/>
        <end position="365"/>
    </location>
</feature>
<dbReference type="GO" id="GO:0043531">
    <property type="term" value="F:ADP binding"/>
    <property type="evidence" value="ECO:0007669"/>
    <property type="project" value="InterPro"/>
</dbReference>
<dbReference type="SUPFAM" id="SSF52540">
    <property type="entry name" value="P-loop containing nucleoside triphosphate hydrolases"/>
    <property type="match status" value="1"/>
</dbReference>
<dbReference type="InterPro" id="IPR032675">
    <property type="entry name" value="LRR_dom_sf"/>
</dbReference>
<dbReference type="Gene3D" id="1.10.10.10">
    <property type="entry name" value="Winged helix-like DNA-binding domain superfamily/Winged helix DNA-binding domain"/>
    <property type="match status" value="1"/>
</dbReference>
<organism evidence="11">
    <name type="scientific">Hordeum vulgare subsp. vulgare</name>
    <name type="common">Domesticated barley</name>
    <dbReference type="NCBI Taxonomy" id="112509"/>
    <lineage>
        <taxon>Eukaryota</taxon>
        <taxon>Viridiplantae</taxon>
        <taxon>Streptophyta</taxon>
        <taxon>Embryophyta</taxon>
        <taxon>Tracheophyta</taxon>
        <taxon>Spermatophyta</taxon>
        <taxon>Magnoliopsida</taxon>
        <taxon>Liliopsida</taxon>
        <taxon>Poales</taxon>
        <taxon>Poaceae</taxon>
        <taxon>BOP clade</taxon>
        <taxon>Pooideae</taxon>
        <taxon>Triticodae</taxon>
        <taxon>Triticeae</taxon>
        <taxon>Hordeinae</taxon>
        <taxon>Hordeum</taxon>
    </lineage>
</organism>
<dbReference type="GO" id="GO:0042742">
    <property type="term" value="P:defense response to bacterium"/>
    <property type="evidence" value="ECO:0007669"/>
    <property type="project" value="UniProtKB-ARBA"/>
</dbReference>
<dbReference type="InterPro" id="IPR041118">
    <property type="entry name" value="Rx_N"/>
</dbReference>
<evidence type="ECO:0000256" key="6">
    <source>
        <dbReference type="ARBA" id="ARBA00023054"/>
    </source>
</evidence>
<feature type="domain" description="Disease resistance R13L4/SHOC-2-like LRR" evidence="10">
    <location>
        <begin position="575"/>
        <end position="945"/>
    </location>
</feature>
<dbReference type="InterPro" id="IPR042197">
    <property type="entry name" value="Apaf_helical"/>
</dbReference>
<dbReference type="Gene3D" id="3.40.50.300">
    <property type="entry name" value="P-loop containing nucleotide triphosphate hydrolases"/>
    <property type="match status" value="1"/>
</dbReference>
<feature type="domain" description="Disease resistance protein winged helix" evidence="9">
    <location>
        <begin position="454"/>
        <end position="523"/>
    </location>
</feature>
<dbReference type="Gene3D" id="1.20.5.4130">
    <property type="match status" value="1"/>
</dbReference>
<keyword evidence="6" id="KW-0175">Coiled coil</keyword>
<dbReference type="InterPro" id="IPR036388">
    <property type="entry name" value="WH-like_DNA-bd_sf"/>
</dbReference>
<dbReference type="Pfam" id="PF00931">
    <property type="entry name" value="NB-ARC"/>
    <property type="match status" value="1"/>
</dbReference>
<evidence type="ECO:0000256" key="5">
    <source>
        <dbReference type="ARBA" id="ARBA00022821"/>
    </source>
</evidence>
<keyword evidence="2" id="KW-0433">Leucine-rich repeat</keyword>
<evidence type="ECO:0000313" key="11">
    <source>
        <dbReference type="EMBL" id="BAJ96907.1"/>
    </source>
</evidence>
<dbReference type="PANTHER" id="PTHR23155:SF1013">
    <property type="entry name" value="DISEASE RESISTANCE PROTEIN PIK6-NP"/>
    <property type="match status" value="1"/>
</dbReference>
<evidence type="ECO:0000259" key="10">
    <source>
        <dbReference type="Pfam" id="PF23598"/>
    </source>
</evidence>
<dbReference type="InterPro" id="IPR044974">
    <property type="entry name" value="Disease_R_plants"/>
</dbReference>
<keyword evidence="3" id="KW-0677">Repeat</keyword>
<evidence type="ECO:0000256" key="3">
    <source>
        <dbReference type="ARBA" id="ARBA00022737"/>
    </source>
</evidence>
<dbReference type="Pfam" id="PF23598">
    <property type="entry name" value="LRR_14"/>
    <property type="match status" value="1"/>
</dbReference>
<dbReference type="Gene3D" id="3.80.10.10">
    <property type="entry name" value="Ribonuclease Inhibitor"/>
    <property type="match status" value="1"/>
</dbReference>
<dbReference type="InterPro" id="IPR058922">
    <property type="entry name" value="WHD_DRP"/>
</dbReference>
<evidence type="ECO:0000256" key="2">
    <source>
        <dbReference type="ARBA" id="ARBA00022614"/>
    </source>
</evidence>
<dbReference type="GO" id="GO:0009626">
    <property type="term" value="P:plant-type hypersensitive response"/>
    <property type="evidence" value="ECO:0007669"/>
    <property type="project" value="UniProtKB-ARBA"/>
</dbReference>
<dbReference type="AlphaFoldDB" id="F2DP86"/>
<dbReference type="EMBL" id="AK365704">
    <property type="protein sequence ID" value="BAJ96907.1"/>
    <property type="molecule type" value="mRNA"/>
</dbReference>
<keyword evidence="4" id="KW-0547">Nucleotide-binding</keyword>
<dbReference type="PRINTS" id="PR00364">
    <property type="entry name" value="DISEASERSIST"/>
</dbReference>
<dbReference type="SUPFAM" id="SSF52058">
    <property type="entry name" value="L domain-like"/>
    <property type="match status" value="1"/>
</dbReference>
<name>F2DP86_HORVV</name>
<proteinExistence type="evidence at transcript level"/>